<dbReference type="STRING" id="1423748.FC37_GL000787"/>
<comment type="caution">
    <text evidence="5">The sequence shown here is derived from an EMBL/GenBank/DDBJ whole genome shotgun (WGS) entry which is preliminary data.</text>
</comment>
<evidence type="ECO:0000256" key="1">
    <source>
        <dbReference type="ARBA" id="ARBA00010923"/>
    </source>
</evidence>
<reference evidence="5 6" key="1">
    <citation type="journal article" date="2015" name="Genome Announc.">
        <title>Expanding the biotechnology potential of lactobacilli through comparative genomics of 213 strains and associated genera.</title>
        <authorList>
            <person name="Sun Z."/>
            <person name="Harris H.M."/>
            <person name="McCann A."/>
            <person name="Guo C."/>
            <person name="Argimon S."/>
            <person name="Zhang W."/>
            <person name="Yang X."/>
            <person name="Jeffery I.B."/>
            <person name="Cooney J.C."/>
            <person name="Kagawa T.F."/>
            <person name="Liu W."/>
            <person name="Song Y."/>
            <person name="Salvetti E."/>
            <person name="Wrobel A."/>
            <person name="Rasinkangas P."/>
            <person name="Parkhill J."/>
            <person name="Rea M.C."/>
            <person name="O'Sullivan O."/>
            <person name="Ritari J."/>
            <person name="Douillard F.P."/>
            <person name="Paul Ross R."/>
            <person name="Yang R."/>
            <person name="Briner A.E."/>
            <person name="Felis G.E."/>
            <person name="de Vos W.M."/>
            <person name="Barrangou R."/>
            <person name="Klaenhammer T.R."/>
            <person name="Caufield P.W."/>
            <person name="Cui Y."/>
            <person name="Zhang H."/>
            <person name="O'Toole P.W."/>
        </authorList>
    </citation>
    <scope>NUCLEOTIDE SEQUENCE [LARGE SCALE GENOMIC DNA]</scope>
    <source>
        <strain evidence="5 6">DSM 10532</strain>
    </source>
</reference>
<dbReference type="RefSeq" id="WP_082603677.1">
    <property type="nucleotide sequence ID" value="NZ_AZEL01000020.1"/>
</dbReference>
<dbReference type="GO" id="GO:0009307">
    <property type="term" value="P:DNA restriction-modification system"/>
    <property type="evidence" value="ECO:0007669"/>
    <property type="project" value="UniProtKB-KW"/>
</dbReference>
<comment type="similarity">
    <text evidence="1">Belongs to the type-I restriction system S methylase family.</text>
</comment>
<dbReference type="GO" id="GO:0003677">
    <property type="term" value="F:DNA binding"/>
    <property type="evidence" value="ECO:0007669"/>
    <property type="project" value="UniProtKB-KW"/>
</dbReference>
<evidence type="ECO:0000256" key="2">
    <source>
        <dbReference type="ARBA" id="ARBA00022747"/>
    </source>
</evidence>
<dbReference type="AlphaFoldDB" id="A0A0R1P1J7"/>
<gene>
    <name evidence="5" type="ORF">FC37_GL000787</name>
</gene>
<dbReference type="PATRIC" id="fig|1423748.3.peg.828"/>
<feature type="domain" description="Type I restriction modification DNA specificity" evidence="4">
    <location>
        <begin position="20"/>
        <end position="203"/>
    </location>
</feature>
<dbReference type="Gene3D" id="3.90.220.20">
    <property type="entry name" value="DNA methylase specificity domains"/>
    <property type="match status" value="2"/>
</dbReference>
<name>A0A0R1P1J7_9LACO</name>
<dbReference type="InterPro" id="IPR052021">
    <property type="entry name" value="Type-I_RS_S_subunit"/>
</dbReference>
<organism evidence="5 6">
    <name type="scientific">Lactobacillus gallinarum DSM 10532 = JCM 2011</name>
    <dbReference type="NCBI Taxonomy" id="1423748"/>
    <lineage>
        <taxon>Bacteria</taxon>
        <taxon>Bacillati</taxon>
        <taxon>Bacillota</taxon>
        <taxon>Bacilli</taxon>
        <taxon>Lactobacillales</taxon>
        <taxon>Lactobacillaceae</taxon>
        <taxon>Lactobacillus</taxon>
    </lineage>
</organism>
<dbReference type="PANTHER" id="PTHR30408:SF12">
    <property type="entry name" value="TYPE I RESTRICTION ENZYME MJAVIII SPECIFICITY SUBUNIT"/>
    <property type="match status" value="1"/>
</dbReference>
<evidence type="ECO:0000259" key="4">
    <source>
        <dbReference type="Pfam" id="PF01420"/>
    </source>
</evidence>
<keyword evidence="3" id="KW-0238">DNA-binding</keyword>
<dbReference type="InterPro" id="IPR044946">
    <property type="entry name" value="Restrct_endonuc_typeI_TRD_sf"/>
</dbReference>
<dbReference type="Proteomes" id="UP000051311">
    <property type="component" value="Unassembled WGS sequence"/>
</dbReference>
<accession>A0A0R1P1J7</accession>
<protein>
    <submittedName>
        <fullName evidence="5">Type i restriction-modification system specificity subunit</fullName>
    </submittedName>
</protein>
<dbReference type="OrthoDB" id="9795776at2"/>
<proteinExistence type="inferred from homology"/>
<dbReference type="EMBL" id="AZEL01000020">
    <property type="protein sequence ID" value="KRL23733.1"/>
    <property type="molecule type" value="Genomic_DNA"/>
</dbReference>
<dbReference type="Pfam" id="PF01420">
    <property type="entry name" value="Methylase_S"/>
    <property type="match status" value="1"/>
</dbReference>
<keyword evidence="2" id="KW-0680">Restriction system</keyword>
<evidence type="ECO:0000313" key="5">
    <source>
        <dbReference type="EMBL" id="KRL23733.1"/>
    </source>
</evidence>
<dbReference type="SUPFAM" id="SSF116734">
    <property type="entry name" value="DNA methylase specificity domain"/>
    <property type="match status" value="2"/>
</dbReference>
<evidence type="ECO:0000256" key="3">
    <source>
        <dbReference type="ARBA" id="ARBA00023125"/>
    </source>
</evidence>
<sequence>MNKKEVKKAPILRFKGFTNDWEQHKLGDETNRIKSYSISHGFEVAEDTGTKYIHYGDIHTSKVKIINNIDVLPNIKDNNYKPLKYGDVIVADASEDYKGIADACIVNTISDSYKIVAGLHTIAFRPKSKLCSKFLYFYLSTDIFKHFGYKTGTGLKVFGISYKELAKFKLKEPSVTEQKKIVKLLFLIENAINLQQRKLELLKASKKAVLQNIFTDTKRVPTIRFNTFSENWNQKRLKPFLIKYNKKTTVNNQYPVLTSSRQGLFFQKDYYDGNQIASKNNIGYNIVPRNYFTYRHMSDDLIFHFNINTICDYGIVSTLYPVFTTTSEIDSQWLLYYLNHSVDIKKYALLQKQGGSRTYMYFSKLESLKAHIPALAEQKKISSLIFKIDEQIYFQQKKLKYLQKSKRFLLQNMFI</sequence>
<dbReference type="PANTHER" id="PTHR30408">
    <property type="entry name" value="TYPE-1 RESTRICTION ENZYME ECOKI SPECIFICITY PROTEIN"/>
    <property type="match status" value="1"/>
</dbReference>
<evidence type="ECO:0000313" key="6">
    <source>
        <dbReference type="Proteomes" id="UP000051311"/>
    </source>
</evidence>
<dbReference type="InterPro" id="IPR000055">
    <property type="entry name" value="Restrct_endonuc_typeI_TRD"/>
</dbReference>